<sequence length="77" mass="8818">MDEAIPQSWPWFVLNDGGDKMFNPEPTFRKPRLHSTSASTITPDYLAVRKVRQEFCGSEPLSKIHGSFSSYVQRTEN</sequence>
<comment type="caution">
    <text evidence="1">The sequence shown here is derived from an EMBL/GenBank/DDBJ whole genome shotgun (WGS) entry which is preliminary data.</text>
</comment>
<protein>
    <submittedName>
        <fullName evidence="1">Uncharacterized protein</fullName>
    </submittedName>
</protein>
<reference evidence="1 2" key="1">
    <citation type="submission" date="2021-01" db="EMBL/GenBank/DDBJ databases">
        <title>Chromosome-level genome assembly of a human fungal pathogen reveals clustering of transcriptionally co-regulated genes.</title>
        <authorList>
            <person name="Voorhies M."/>
            <person name="Cohen S."/>
            <person name="Shea T.P."/>
            <person name="Petrus S."/>
            <person name="Munoz J.F."/>
            <person name="Poplawski S."/>
            <person name="Goldman W.E."/>
            <person name="Michael T."/>
            <person name="Cuomo C.A."/>
            <person name="Sil A."/>
            <person name="Beyhan S."/>
        </authorList>
    </citation>
    <scope>NUCLEOTIDE SEQUENCE [LARGE SCALE GENOMIC DNA]</scope>
    <source>
        <strain evidence="1 2">G184AR</strain>
    </source>
</reference>
<gene>
    <name evidence="1" type="ORF">I7I52_01387</name>
</gene>
<dbReference type="OrthoDB" id="10544549at2759"/>
<evidence type="ECO:0000313" key="2">
    <source>
        <dbReference type="Proteomes" id="UP000670092"/>
    </source>
</evidence>
<dbReference type="VEuPathDB" id="FungiDB:I7I52_01387"/>
<organism evidence="1 2">
    <name type="scientific">Ajellomyces capsulatus</name>
    <name type="common">Darling's disease fungus</name>
    <name type="synonym">Histoplasma capsulatum</name>
    <dbReference type="NCBI Taxonomy" id="5037"/>
    <lineage>
        <taxon>Eukaryota</taxon>
        <taxon>Fungi</taxon>
        <taxon>Dikarya</taxon>
        <taxon>Ascomycota</taxon>
        <taxon>Pezizomycotina</taxon>
        <taxon>Eurotiomycetes</taxon>
        <taxon>Eurotiomycetidae</taxon>
        <taxon>Onygenales</taxon>
        <taxon>Ajellomycetaceae</taxon>
        <taxon>Histoplasma</taxon>
    </lineage>
</organism>
<proteinExistence type="predicted"/>
<name>A0A8H7Z6A2_AJECA</name>
<evidence type="ECO:0000313" key="1">
    <source>
        <dbReference type="EMBL" id="KAG5303401.1"/>
    </source>
</evidence>
<dbReference type="EMBL" id="JAEVHI010000001">
    <property type="protein sequence ID" value="KAG5303401.1"/>
    <property type="molecule type" value="Genomic_DNA"/>
</dbReference>
<dbReference type="AlphaFoldDB" id="A0A8H7Z6A2"/>
<dbReference type="Proteomes" id="UP000670092">
    <property type="component" value="Unassembled WGS sequence"/>
</dbReference>
<accession>A0A8H7Z6A2</accession>